<dbReference type="PIRSF" id="PIRSF002161">
    <property type="entry name" value="Ribosomal_L5"/>
    <property type="match status" value="1"/>
</dbReference>
<keyword evidence="3" id="KW-0687">Ribonucleoprotein</keyword>
<evidence type="ECO:0000313" key="4">
    <source>
        <dbReference type="EMBL" id="AAG17732.1"/>
    </source>
</evidence>
<dbReference type="GO" id="GO:0003735">
    <property type="term" value="F:structural constituent of ribosome"/>
    <property type="evidence" value="ECO:0007669"/>
    <property type="project" value="InterPro"/>
</dbReference>
<sequence>MNNIEIWNKKILAKDILYKKRLLNIFNVPHFENICLRINNKKEIPKKQSTLLSFGLLKVLTNQEPKICFAKKSIVNFKIQKEMPLGCKLTLRKERKNLFLEMFLIFIFPNIQTELKKSGNGFNIGVKSLLLLPQLTIVRGYNLNNFGFNITFNLNTKNFDLILSGFQIRRNYEKTKN</sequence>
<keyword evidence="4" id="KW-0496">Mitochondrion</keyword>
<reference evidence="4" key="1">
    <citation type="submission" date="2000-07" db="EMBL/GenBank/DDBJ databases">
        <title>Algae with secondary chloroplasts have mitochondria that originate from the host.</title>
        <authorList>
            <person name="Burger G."/>
            <person name="Lang B.F."/>
            <person name="Maier U.G."/>
            <person name="McFadden G.I."/>
            <person name="Gray W.M.M.W."/>
        </authorList>
    </citation>
    <scope>NUCLEOTIDE SEQUENCE</scope>
</reference>
<dbReference type="PANTHER" id="PTHR11994">
    <property type="entry name" value="60S RIBOSOMAL PROTEIN L11-RELATED"/>
    <property type="match status" value="1"/>
</dbReference>
<organism evidence="4">
    <name type="scientific">Rhodomonas salina</name>
    <name type="common">Pyrenomonas salina</name>
    <dbReference type="NCBI Taxonomy" id="3034"/>
    <lineage>
        <taxon>Eukaryota</taxon>
        <taxon>Cryptophyceae</taxon>
        <taxon>Pyrenomonadales</taxon>
        <taxon>Pyrenomonadaceae</taxon>
        <taxon>Rhodomonas</taxon>
    </lineage>
</organism>
<dbReference type="GO" id="GO:0005840">
    <property type="term" value="C:ribosome"/>
    <property type="evidence" value="ECO:0007669"/>
    <property type="project" value="UniProtKB-KW"/>
</dbReference>
<geneLocation type="mitochondrion" evidence="4"/>
<gene>
    <name evidence="4" type="primary">rpl5</name>
</gene>
<evidence type="ECO:0000256" key="1">
    <source>
        <dbReference type="ARBA" id="ARBA00008553"/>
    </source>
</evidence>
<proteinExistence type="inferred from homology"/>
<dbReference type="EMBL" id="AF288090">
    <property type="protein sequence ID" value="AAG17732.1"/>
    <property type="molecule type" value="Genomic_DNA"/>
</dbReference>
<accession>Q9G8W5</accession>
<dbReference type="Gene3D" id="3.30.1440.10">
    <property type="match status" value="1"/>
</dbReference>
<dbReference type="AlphaFoldDB" id="Q9G8W5"/>
<dbReference type="SUPFAM" id="SSF55282">
    <property type="entry name" value="RL5-like"/>
    <property type="match status" value="1"/>
</dbReference>
<dbReference type="GeneID" id="801221"/>
<comment type="similarity">
    <text evidence="1">Belongs to the universal ribosomal protein uL5 family.</text>
</comment>
<dbReference type="InterPro" id="IPR022803">
    <property type="entry name" value="Ribosomal_uL5_dom_sf"/>
</dbReference>
<dbReference type="InterPro" id="IPR002132">
    <property type="entry name" value="Ribosomal_uL5"/>
</dbReference>
<dbReference type="GO" id="GO:0006412">
    <property type="term" value="P:translation"/>
    <property type="evidence" value="ECO:0007669"/>
    <property type="project" value="InterPro"/>
</dbReference>
<evidence type="ECO:0000256" key="3">
    <source>
        <dbReference type="ARBA" id="ARBA00023274"/>
    </source>
</evidence>
<evidence type="ECO:0000256" key="2">
    <source>
        <dbReference type="ARBA" id="ARBA00022980"/>
    </source>
</evidence>
<protein>
    <submittedName>
        <fullName evidence="4">Ribosomal protein L5</fullName>
    </submittedName>
</protein>
<dbReference type="RefSeq" id="NP_066461.1">
    <property type="nucleotide sequence ID" value="NC_002572.1"/>
</dbReference>
<name>Q9G8W5_RHDSA</name>
<keyword evidence="2 4" id="KW-0689">Ribosomal protein</keyword>
<dbReference type="GO" id="GO:1990904">
    <property type="term" value="C:ribonucleoprotein complex"/>
    <property type="evidence" value="ECO:0007669"/>
    <property type="project" value="UniProtKB-KW"/>
</dbReference>